<feature type="domain" description="Thioredoxin-like fold" evidence="2">
    <location>
        <begin position="43"/>
        <end position="211"/>
    </location>
</feature>
<reference evidence="3" key="1">
    <citation type="journal article" date="2023" name="G3 (Bethesda)">
        <title>A reference genome for the long-term kleptoplast-retaining sea slug Elysia crispata morphotype clarki.</title>
        <authorList>
            <person name="Eastman K.E."/>
            <person name="Pendleton A.L."/>
            <person name="Shaikh M.A."/>
            <person name="Suttiyut T."/>
            <person name="Ogas R."/>
            <person name="Tomko P."/>
            <person name="Gavelis G."/>
            <person name="Widhalm J.R."/>
            <person name="Wisecaver J.H."/>
        </authorList>
    </citation>
    <scope>NUCLEOTIDE SEQUENCE</scope>
    <source>
        <strain evidence="3">ECLA1</strain>
    </source>
</reference>
<keyword evidence="4" id="KW-1185">Reference proteome</keyword>
<accession>A0AAE1A5L0</accession>
<sequence>MSTPKILLTAAILILQWETTAAQLSIPSRSLGFLYGGSGQRPEVQIVAYLDPTCPDSKAVYPTLIKVADYYTSDQLQFRMHLHNLPYHRNSHVISKATHVLDKYAPNKNTSFKWIDLVYSNLDNLTTSATAMLNDAQVLQILSGLARGLTGIQETDFTSKVADPAIDGLTRLDFKYGCTRGVHSTPMFTINDIFVDATNWNFNAWKAAIDKLLNA</sequence>
<feature type="chain" id="PRO_5042069451" description="Thioredoxin-like fold domain-containing protein" evidence="1">
    <location>
        <begin position="23"/>
        <end position="215"/>
    </location>
</feature>
<dbReference type="PANTHER" id="PTHR33875">
    <property type="entry name" value="OS09G0542200 PROTEIN"/>
    <property type="match status" value="1"/>
</dbReference>
<comment type="caution">
    <text evidence="3">The sequence shown here is derived from an EMBL/GenBank/DDBJ whole genome shotgun (WGS) entry which is preliminary data.</text>
</comment>
<evidence type="ECO:0000313" key="3">
    <source>
        <dbReference type="EMBL" id="KAK3781684.1"/>
    </source>
</evidence>
<protein>
    <recommendedName>
        <fullName evidence="2">Thioredoxin-like fold domain-containing protein</fullName>
    </recommendedName>
</protein>
<proteinExistence type="predicted"/>
<dbReference type="Gene3D" id="3.40.30.10">
    <property type="entry name" value="Glutaredoxin"/>
    <property type="match status" value="1"/>
</dbReference>
<dbReference type="EMBL" id="JAWDGP010002612">
    <property type="protein sequence ID" value="KAK3781684.1"/>
    <property type="molecule type" value="Genomic_DNA"/>
</dbReference>
<feature type="signal peptide" evidence="1">
    <location>
        <begin position="1"/>
        <end position="22"/>
    </location>
</feature>
<dbReference type="Pfam" id="PF13462">
    <property type="entry name" value="Thioredoxin_4"/>
    <property type="match status" value="1"/>
</dbReference>
<dbReference type="AlphaFoldDB" id="A0AAE1A5L0"/>
<evidence type="ECO:0000256" key="1">
    <source>
        <dbReference type="SAM" id="SignalP"/>
    </source>
</evidence>
<dbReference type="InterPro" id="IPR036249">
    <property type="entry name" value="Thioredoxin-like_sf"/>
</dbReference>
<name>A0AAE1A5L0_9GAST</name>
<dbReference type="SUPFAM" id="SSF52833">
    <property type="entry name" value="Thioredoxin-like"/>
    <property type="match status" value="1"/>
</dbReference>
<evidence type="ECO:0000259" key="2">
    <source>
        <dbReference type="Pfam" id="PF13462"/>
    </source>
</evidence>
<dbReference type="InterPro" id="IPR012336">
    <property type="entry name" value="Thioredoxin-like_fold"/>
</dbReference>
<dbReference type="PANTHER" id="PTHR33875:SF2">
    <property type="entry name" value="ACR183CP"/>
    <property type="match status" value="1"/>
</dbReference>
<dbReference type="Proteomes" id="UP001283361">
    <property type="component" value="Unassembled WGS sequence"/>
</dbReference>
<organism evidence="3 4">
    <name type="scientific">Elysia crispata</name>
    <name type="common">lettuce slug</name>
    <dbReference type="NCBI Taxonomy" id="231223"/>
    <lineage>
        <taxon>Eukaryota</taxon>
        <taxon>Metazoa</taxon>
        <taxon>Spiralia</taxon>
        <taxon>Lophotrochozoa</taxon>
        <taxon>Mollusca</taxon>
        <taxon>Gastropoda</taxon>
        <taxon>Heterobranchia</taxon>
        <taxon>Euthyneura</taxon>
        <taxon>Panpulmonata</taxon>
        <taxon>Sacoglossa</taxon>
        <taxon>Placobranchoidea</taxon>
        <taxon>Plakobranchidae</taxon>
        <taxon>Elysia</taxon>
    </lineage>
</organism>
<keyword evidence="1" id="KW-0732">Signal</keyword>
<evidence type="ECO:0000313" key="4">
    <source>
        <dbReference type="Proteomes" id="UP001283361"/>
    </source>
</evidence>
<gene>
    <name evidence="3" type="ORF">RRG08_043594</name>
</gene>